<keyword evidence="7" id="KW-0464">Manganese</keyword>
<dbReference type="SUPFAM" id="SSF53092">
    <property type="entry name" value="Creatinase/prolidase N-terminal domain"/>
    <property type="match status" value="1"/>
</dbReference>
<evidence type="ECO:0000256" key="6">
    <source>
        <dbReference type="ARBA" id="ARBA00022801"/>
    </source>
</evidence>
<reference evidence="9 10" key="1">
    <citation type="submission" date="2016-10" db="EMBL/GenBank/DDBJ databases">
        <authorList>
            <person name="de Groot N.N."/>
        </authorList>
    </citation>
    <scope>NUCLEOTIDE SEQUENCE [LARGE SCALE GENOMIC DNA]</scope>
    <source>
        <strain evidence="9 10">DSM 527</strain>
    </source>
</reference>
<comment type="cofactor">
    <cofactor evidence="2">
        <name>Mn(2+)</name>
        <dbReference type="ChEBI" id="CHEBI:29035"/>
    </cofactor>
</comment>
<evidence type="ECO:0000256" key="2">
    <source>
        <dbReference type="ARBA" id="ARBA00001936"/>
    </source>
</evidence>
<dbReference type="Proteomes" id="UP000199045">
    <property type="component" value="Unassembled WGS sequence"/>
</dbReference>
<dbReference type="EMBL" id="FNBN01000002">
    <property type="protein sequence ID" value="SDF74369.1"/>
    <property type="molecule type" value="Genomic_DNA"/>
</dbReference>
<evidence type="ECO:0000256" key="3">
    <source>
        <dbReference type="ARBA" id="ARBA00008766"/>
    </source>
</evidence>
<keyword evidence="9" id="KW-0645">Protease</keyword>
<dbReference type="EC" id="3.4.11.9" evidence="4"/>
<evidence type="ECO:0000256" key="5">
    <source>
        <dbReference type="ARBA" id="ARBA00022723"/>
    </source>
</evidence>
<evidence type="ECO:0000313" key="9">
    <source>
        <dbReference type="EMBL" id="SDF74369.1"/>
    </source>
</evidence>
<name>A0A1G7NM45_CHIFI</name>
<dbReference type="GO" id="GO:0006508">
    <property type="term" value="P:proteolysis"/>
    <property type="evidence" value="ECO:0007669"/>
    <property type="project" value="TreeGrafter"/>
</dbReference>
<dbReference type="Pfam" id="PF00557">
    <property type="entry name" value="Peptidase_M24"/>
    <property type="match status" value="1"/>
</dbReference>
<evidence type="ECO:0000256" key="4">
    <source>
        <dbReference type="ARBA" id="ARBA00012574"/>
    </source>
</evidence>
<evidence type="ECO:0000256" key="7">
    <source>
        <dbReference type="ARBA" id="ARBA00023211"/>
    </source>
</evidence>
<dbReference type="SMART" id="SM01011">
    <property type="entry name" value="AMP_N"/>
    <property type="match status" value="1"/>
</dbReference>
<dbReference type="CDD" id="cd01087">
    <property type="entry name" value="Prolidase"/>
    <property type="match status" value="1"/>
</dbReference>
<dbReference type="SUPFAM" id="SSF55920">
    <property type="entry name" value="Creatinase/aminopeptidase"/>
    <property type="match status" value="1"/>
</dbReference>
<dbReference type="PANTHER" id="PTHR43226:SF4">
    <property type="entry name" value="XAA-PRO AMINOPEPTIDASE 3"/>
    <property type="match status" value="1"/>
</dbReference>
<proteinExistence type="inferred from homology"/>
<dbReference type="InterPro" id="IPR036005">
    <property type="entry name" value="Creatinase/aminopeptidase-like"/>
</dbReference>
<evidence type="ECO:0000259" key="8">
    <source>
        <dbReference type="SMART" id="SM01011"/>
    </source>
</evidence>
<dbReference type="GO" id="GO:0030145">
    <property type="term" value="F:manganese ion binding"/>
    <property type="evidence" value="ECO:0007669"/>
    <property type="project" value="InterPro"/>
</dbReference>
<dbReference type="GO" id="GO:0070006">
    <property type="term" value="F:metalloaminopeptidase activity"/>
    <property type="evidence" value="ECO:0007669"/>
    <property type="project" value="InterPro"/>
</dbReference>
<feature type="domain" description="Aminopeptidase P N-terminal" evidence="8">
    <location>
        <begin position="6"/>
        <end position="138"/>
    </location>
</feature>
<dbReference type="PANTHER" id="PTHR43226">
    <property type="entry name" value="XAA-PRO AMINOPEPTIDASE 3"/>
    <property type="match status" value="1"/>
</dbReference>
<dbReference type="InterPro" id="IPR029149">
    <property type="entry name" value="Creatin/AminoP/Spt16_N"/>
</dbReference>
<dbReference type="InterPro" id="IPR007865">
    <property type="entry name" value="Aminopep_P_N"/>
</dbReference>
<dbReference type="RefSeq" id="WP_089832156.1">
    <property type="nucleotide sequence ID" value="NZ_FNBN01000002.1"/>
</dbReference>
<comment type="similarity">
    <text evidence="3">Belongs to the peptidase M24B family.</text>
</comment>
<organism evidence="9 10">
    <name type="scientific">Chitinophaga filiformis</name>
    <name type="common">Myxococcus filiformis</name>
    <name type="synonym">Flexibacter filiformis</name>
    <dbReference type="NCBI Taxonomy" id="104663"/>
    <lineage>
        <taxon>Bacteria</taxon>
        <taxon>Pseudomonadati</taxon>
        <taxon>Bacteroidota</taxon>
        <taxon>Chitinophagia</taxon>
        <taxon>Chitinophagales</taxon>
        <taxon>Chitinophagaceae</taxon>
        <taxon>Chitinophaga</taxon>
    </lineage>
</organism>
<protein>
    <recommendedName>
        <fullName evidence="4">Xaa-Pro aminopeptidase</fullName>
        <ecNumber evidence="4">3.4.11.9</ecNumber>
    </recommendedName>
</protein>
<dbReference type="OrthoDB" id="9806388at2"/>
<dbReference type="InterPro" id="IPR000994">
    <property type="entry name" value="Pept_M24"/>
</dbReference>
<keyword evidence="9" id="KW-0031">Aminopeptidase</keyword>
<dbReference type="GO" id="GO:0005829">
    <property type="term" value="C:cytosol"/>
    <property type="evidence" value="ECO:0007669"/>
    <property type="project" value="TreeGrafter"/>
</dbReference>
<evidence type="ECO:0000313" key="10">
    <source>
        <dbReference type="Proteomes" id="UP000199045"/>
    </source>
</evidence>
<accession>A0A1G7NM45</accession>
<gene>
    <name evidence="9" type="ORF">SAMN04488121_102835</name>
</gene>
<evidence type="ECO:0000256" key="1">
    <source>
        <dbReference type="ARBA" id="ARBA00001424"/>
    </source>
</evidence>
<dbReference type="AlphaFoldDB" id="A0A1G7NM45"/>
<dbReference type="Gene3D" id="3.40.350.10">
    <property type="entry name" value="Creatinase/prolidase N-terminal domain"/>
    <property type="match status" value="1"/>
</dbReference>
<sequence length="465" mass="51373">MHLHLFDKSVYSTRRQKLAAQVGKGIILLMGNEESSMNYADNTYPFRQDSTFIYYAGIDIPGLAVILDTETGEETLFGREAGIDDIIWTGALPSLQDLAAVVSIAKTRPYAQLADALKSAQTSGRRIHILPPYRPENKIRLSEWLQQPVGGLQQYASLELIKAVISQRAIKDEHEVAELEKAVSISADMHLAAIQYTKPGMMEYEIAAKVEEAALAAGGRLSYPTILTINGQILHNHFHGNRVAEGHMILCDAGAENVMHYAGDLTRTFPVGKQFTSRQREVYQVVLDSLDHAAGLLKPGIQYKEVHTQASIKLVEGLKALGLMKGDPAEAVAAGAHTLFFQCGLGHMMGLDVHDMEDLGEQYVGYTDTLKKSTEFGWKSLRLGRELQPGFVLTVEPGVYVIPELIDRWVAEDKLSNFIDYKTVAAYRDFGGIRIEDNYLITADGSRKLGKDLPKTIAAIEALRQ</sequence>
<dbReference type="Pfam" id="PF05195">
    <property type="entry name" value="AMP_N"/>
    <property type="match status" value="1"/>
</dbReference>
<dbReference type="Gene3D" id="3.90.230.10">
    <property type="entry name" value="Creatinase/methionine aminopeptidase superfamily"/>
    <property type="match status" value="1"/>
</dbReference>
<dbReference type="STRING" id="104663.SAMN04488121_102835"/>
<keyword evidence="6" id="KW-0378">Hydrolase</keyword>
<comment type="catalytic activity">
    <reaction evidence="1">
        <text>Release of any N-terminal amino acid, including proline, that is linked to proline, even from a dipeptide or tripeptide.</text>
        <dbReference type="EC" id="3.4.11.9"/>
    </reaction>
</comment>
<dbReference type="InterPro" id="IPR052433">
    <property type="entry name" value="X-Pro_dipept-like"/>
</dbReference>
<keyword evidence="5" id="KW-0479">Metal-binding</keyword>